<gene>
    <name evidence="7" type="ORF">METZ01_LOCUS26707</name>
</gene>
<evidence type="ECO:0000256" key="5">
    <source>
        <dbReference type="SAM" id="Phobius"/>
    </source>
</evidence>
<dbReference type="Pfam" id="PF00892">
    <property type="entry name" value="EamA"/>
    <property type="match status" value="2"/>
</dbReference>
<protein>
    <recommendedName>
        <fullName evidence="6">EamA domain-containing protein</fullName>
    </recommendedName>
</protein>
<dbReference type="PANTHER" id="PTHR32322">
    <property type="entry name" value="INNER MEMBRANE TRANSPORTER"/>
    <property type="match status" value="1"/>
</dbReference>
<evidence type="ECO:0000256" key="4">
    <source>
        <dbReference type="ARBA" id="ARBA00023136"/>
    </source>
</evidence>
<feature type="transmembrane region" description="Helical" evidence="5">
    <location>
        <begin position="104"/>
        <end position="123"/>
    </location>
</feature>
<dbReference type="InterPro" id="IPR037185">
    <property type="entry name" value="EmrE-like"/>
</dbReference>
<reference evidence="7" key="1">
    <citation type="submission" date="2018-05" db="EMBL/GenBank/DDBJ databases">
        <authorList>
            <person name="Lanie J.A."/>
            <person name="Ng W.-L."/>
            <person name="Kazmierczak K.M."/>
            <person name="Andrzejewski T.M."/>
            <person name="Davidsen T.M."/>
            <person name="Wayne K.J."/>
            <person name="Tettelin H."/>
            <person name="Glass J.I."/>
            <person name="Rusch D."/>
            <person name="Podicherti R."/>
            <person name="Tsui H.-C.T."/>
            <person name="Winkler M.E."/>
        </authorList>
    </citation>
    <scope>NUCLEOTIDE SEQUENCE</scope>
</reference>
<feature type="transmembrane region" description="Helical" evidence="5">
    <location>
        <begin position="46"/>
        <end position="66"/>
    </location>
</feature>
<evidence type="ECO:0000259" key="6">
    <source>
        <dbReference type="Pfam" id="PF00892"/>
    </source>
</evidence>
<dbReference type="GO" id="GO:0016020">
    <property type="term" value="C:membrane"/>
    <property type="evidence" value="ECO:0007669"/>
    <property type="project" value="UniProtKB-SubCell"/>
</dbReference>
<feature type="transmembrane region" description="Helical" evidence="5">
    <location>
        <begin position="135"/>
        <end position="152"/>
    </location>
</feature>
<dbReference type="InterPro" id="IPR050638">
    <property type="entry name" value="AA-Vitamin_Transporters"/>
</dbReference>
<evidence type="ECO:0000256" key="3">
    <source>
        <dbReference type="ARBA" id="ARBA00022989"/>
    </source>
</evidence>
<dbReference type="EMBL" id="UINC01001193">
    <property type="protein sequence ID" value="SUZ73853.1"/>
    <property type="molecule type" value="Genomic_DNA"/>
</dbReference>
<dbReference type="PANTHER" id="PTHR32322:SF2">
    <property type="entry name" value="EAMA DOMAIN-CONTAINING PROTEIN"/>
    <property type="match status" value="1"/>
</dbReference>
<proteinExistence type="predicted"/>
<accession>A0A381Q889</accession>
<evidence type="ECO:0000256" key="1">
    <source>
        <dbReference type="ARBA" id="ARBA00004141"/>
    </source>
</evidence>
<evidence type="ECO:0000256" key="2">
    <source>
        <dbReference type="ARBA" id="ARBA00022692"/>
    </source>
</evidence>
<feature type="transmembrane region" description="Helical" evidence="5">
    <location>
        <begin position="20"/>
        <end position="40"/>
    </location>
</feature>
<name>A0A381Q889_9ZZZZ</name>
<keyword evidence="2 5" id="KW-0812">Transmembrane</keyword>
<keyword evidence="3 5" id="KW-1133">Transmembrane helix</keyword>
<feature type="transmembrane region" description="Helical" evidence="5">
    <location>
        <begin position="285"/>
        <end position="304"/>
    </location>
</feature>
<dbReference type="AlphaFoldDB" id="A0A381Q889"/>
<feature type="transmembrane region" description="Helical" evidence="5">
    <location>
        <begin position="194"/>
        <end position="217"/>
    </location>
</feature>
<feature type="transmembrane region" description="Helical" evidence="5">
    <location>
        <begin position="229"/>
        <end position="247"/>
    </location>
</feature>
<feature type="domain" description="EamA" evidence="6">
    <location>
        <begin position="18"/>
        <end position="150"/>
    </location>
</feature>
<feature type="transmembrane region" description="Helical" evidence="5">
    <location>
        <begin position="259"/>
        <end position="279"/>
    </location>
</feature>
<keyword evidence="4 5" id="KW-0472">Membrane</keyword>
<dbReference type="Gene3D" id="1.10.3730.20">
    <property type="match status" value="1"/>
</dbReference>
<dbReference type="SUPFAM" id="SSF103481">
    <property type="entry name" value="Multidrug resistance efflux transporter EmrE"/>
    <property type="match status" value="2"/>
</dbReference>
<comment type="subcellular location">
    <subcellularLocation>
        <location evidence="1">Membrane</location>
        <topology evidence="1">Multi-pass membrane protein</topology>
    </subcellularLocation>
</comment>
<feature type="transmembrane region" description="Helical" evidence="5">
    <location>
        <begin position="164"/>
        <end position="182"/>
    </location>
</feature>
<sequence>MVKVEARVAASRPPHLRTDLALIVLSVIWGVNFSVIKVGLREFDPLAFNAIRFVLASMTLFVFLRLSGPIPLPERRHWGRIVLMGLLANVVFQLLFIYGVDRTLAGNAGLVIATTPVWTLILASVSGQEHHGLPVWGGVLATLGGMVLVVVGGESDLGVGEGQLIGDLLLVLSAIAWAAYTVGTQDLTRRYGALAVTSWTLWVGTIVLFALGAASLWSTDLGTISRVGWFGVVYAGVLAIAVAYLIWNHGLERIGGPRTAAFSNLTPVVALIAAAVWLGEDPGPTQIMGAIIIIGGVWITRVAGGKDLSG</sequence>
<feature type="transmembrane region" description="Helical" evidence="5">
    <location>
        <begin position="78"/>
        <end position="98"/>
    </location>
</feature>
<organism evidence="7">
    <name type="scientific">marine metagenome</name>
    <dbReference type="NCBI Taxonomy" id="408172"/>
    <lineage>
        <taxon>unclassified sequences</taxon>
        <taxon>metagenomes</taxon>
        <taxon>ecological metagenomes</taxon>
    </lineage>
</organism>
<feature type="domain" description="EamA" evidence="6">
    <location>
        <begin position="165"/>
        <end position="300"/>
    </location>
</feature>
<dbReference type="InterPro" id="IPR000620">
    <property type="entry name" value="EamA_dom"/>
</dbReference>
<evidence type="ECO:0000313" key="7">
    <source>
        <dbReference type="EMBL" id="SUZ73853.1"/>
    </source>
</evidence>